<evidence type="ECO:0000256" key="5">
    <source>
        <dbReference type="ARBA" id="ARBA00022806"/>
    </source>
</evidence>
<evidence type="ECO:0000256" key="9">
    <source>
        <dbReference type="ARBA" id="ARBA00023204"/>
    </source>
</evidence>
<feature type="domain" description="RecBCD enzyme subunit RecD N-terminal" evidence="14">
    <location>
        <begin position="36"/>
        <end position="143"/>
    </location>
</feature>
<gene>
    <name evidence="11" type="primary">recD</name>
    <name evidence="15" type="ORF">KG103_12275</name>
</gene>
<dbReference type="PANTHER" id="PTHR43788:SF6">
    <property type="entry name" value="DNA HELICASE B"/>
    <property type="match status" value="1"/>
</dbReference>
<dbReference type="Gene3D" id="3.40.50.300">
    <property type="entry name" value="P-loop containing nucleotide triphosphate hydrolases"/>
    <property type="match status" value="3"/>
</dbReference>
<keyword evidence="2 11" id="KW-0547">Nucleotide-binding</keyword>
<evidence type="ECO:0000313" key="16">
    <source>
        <dbReference type="Proteomes" id="UP000677804"/>
    </source>
</evidence>
<keyword evidence="8 11" id="KW-0238">DNA-binding</keyword>
<comment type="subunit">
    <text evidence="11">Heterotrimer of RecB, RecC and RecD. All subunits contribute to DNA-binding.</text>
</comment>
<evidence type="ECO:0000256" key="10">
    <source>
        <dbReference type="ARBA" id="ARBA00023235"/>
    </source>
</evidence>
<name>A0ABX8D1C8_9CELL</name>
<accession>A0ABX8D1C8</accession>
<dbReference type="Proteomes" id="UP000677804">
    <property type="component" value="Chromosome"/>
</dbReference>
<keyword evidence="10 11" id="KW-0413">Isomerase</keyword>
<dbReference type="InterPro" id="IPR041851">
    <property type="entry name" value="RecD_N_sf"/>
</dbReference>
<evidence type="ECO:0000256" key="2">
    <source>
        <dbReference type="ARBA" id="ARBA00022741"/>
    </source>
</evidence>
<comment type="similarity">
    <text evidence="11">Belongs to the RecD family.</text>
</comment>
<evidence type="ECO:0000256" key="3">
    <source>
        <dbReference type="ARBA" id="ARBA00022763"/>
    </source>
</evidence>
<feature type="region of interest" description="Disordered" evidence="12">
    <location>
        <begin position="1"/>
        <end position="22"/>
    </location>
</feature>
<keyword evidence="4 11" id="KW-0378">Hydrolase</keyword>
<evidence type="ECO:0000256" key="8">
    <source>
        <dbReference type="ARBA" id="ARBA00023125"/>
    </source>
</evidence>
<feature type="domain" description="UvrD-like helicase C-terminal" evidence="13">
    <location>
        <begin position="643"/>
        <end position="690"/>
    </location>
</feature>
<dbReference type="CDD" id="cd18809">
    <property type="entry name" value="SF1_C_RecD"/>
    <property type="match status" value="1"/>
</dbReference>
<dbReference type="RefSeq" id="WP_207340888.1">
    <property type="nucleotide sequence ID" value="NZ_CP074405.1"/>
</dbReference>
<reference evidence="15 16" key="1">
    <citation type="submission" date="2021-05" db="EMBL/GenBank/DDBJ databases">
        <title>Novel species in genus Cellulomonas.</title>
        <authorList>
            <person name="Zhang G."/>
        </authorList>
    </citation>
    <scope>NUCLEOTIDE SEQUENCE [LARGE SCALE GENOMIC DNA]</scope>
    <source>
        <strain evidence="16">zg-ZUI222</strain>
    </source>
</reference>
<feature type="compositionally biased region" description="Low complexity" evidence="12">
    <location>
        <begin position="1"/>
        <end position="15"/>
    </location>
</feature>
<sequence length="714" mass="73918">MSADVATDVVAGADVDPGDPRRPWRAGPLLGVFATAGVLTSADVRVAERLGDLTGEDDATVHLAAALAVRAVRSGSVCVDLADAPTLAAEGSPEDPGAPAPDVALPWPDLTEWTAAVRASRMVADGTDGPADRPVRWVDGRVYLDRYWRDEQVVRRDVDARLLGLLDVDDAALRTAVHARFARPQDGRQRLAAATAALSRLTVLTGGPGTGKTTTVARLVAVLRDVAGPDLRVALAAPTGKAAARLQEAVNAELARLAAEGGGAGSSRDRAAEAARGRPADAAPGRAADAAPGTTAGTRTGTAAGGGAAALTASTIHRLLGWRPSSTRFAHDRTHRLPHDVVVLDEASMVSLPLLARVLDALRPDARLVLVGDPDQLASVEVGAVLGDLVTCPVPRGPLPARLRTLLPDDVPGATRAEPPTTRRGDPTAPRPSEAVDDTSEAGTGRLGGLDDARDAAALHGGVVRLVVPHRYGHELGALADAVRRGDADTALALLHAGGTHAALVEPASEVPADDEVPAIRSAVSTTGARITAAARAGDVEAALEALGAHRLLLAHRRGPAGVARWAALAERWVREATHELQGGPWPPGRPLLVTTNDRTTGLSNGDTGVVVADGDDGVVAAFGEPGSPRLVRPHRLPAVETVHAMTVHRAQGSQFMQVTVVLPPATSPLLTRELLYTAITRAREHVLVVGSTDAVRAAVQRPVRRASGLRFVR</sequence>
<dbReference type="EMBL" id="CP074405">
    <property type="protein sequence ID" value="QVI61264.1"/>
    <property type="molecule type" value="Genomic_DNA"/>
</dbReference>
<keyword evidence="6 11" id="KW-0269">Exonuclease</keyword>
<evidence type="ECO:0000256" key="12">
    <source>
        <dbReference type="SAM" id="MobiDB-lite"/>
    </source>
</evidence>
<dbReference type="InterPro" id="IPR006344">
    <property type="entry name" value="RecD"/>
</dbReference>
<evidence type="ECO:0000259" key="14">
    <source>
        <dbReference type="Pfam" id="PF21185"/>
    </source>
</evidence>
<dbReference type="Pfam" id="PF21185">
    <property type="entry name" value="RecD_N"/>
    <property type="match status" value="1"/>
</dbReference>
<dbReference type="PANTHER" id="PTHR43788">
    <property type="entry name" value="DNA2/NAM7 HELICASE FAMILY MEMBER"/>
    <property type="match status" value="1"/>
</dbReference>
<dbReference type="Pfam" id="PF13245">
    <property type="entry name" value="AAA_19"/>
    <property type="match status" value="1"/>
</dbReference>
<dbReference type="EC" id="5.6.2.3" evidence="11"/>
<dbReference type="InterPro" id="IPR050534">
    <property type="entry name" value="Coronavir_polyprotein_1ab"/>
</dbReference>
<comment type="miscellaneous">
    <text evidence="11">In the RecBCD complex, RecB has a slow 3'-5' helicase, an exonuclease activity and loads RecA onto ssDNA, RecD has a fast 5'-3' helicase activity, while RecC stimulates the ATPase and processivity of the RecB helicase and contributes to recognition of the Chi site.</text>
</comment>
<dbReference type="Gene3D" id="1.10.10.1020">
    <property type="entry name" value="RecBCD complex, subunit RecD, N-terminal domain"/>
    <property type="match status" value="1"/>
</dbReference>
<keyword evidence="9 11" id="KW-0234">DNA repair</keyword>
<keyword evidence="5 11" id="KW-0347">Helicase</keyword>
<keyword evidence="3 11" id="KW-0227">DNA damage</keyword>
<dbReference type="InterPro" id="IPR027417">
    <property type="entry name" value="P-loop_NTPase"/>
</dbReference>
<feature type="binding site" evidence="11">
    <location>
        <begin position="206"/>
        <end position="213"/>
    </location>
    <ligand>
        <name>ATP</name>
        <dbReference type="ChEBI" id="CHEBI:30616"/>
    </ligand>
</feature>
<dbReference type="Pfam" id="PF13538">
    <property type="entry name" value="UvrD_C_2"/>
    <property type="match status" value="1"/>
</dbReference>
<evidence type="ECO:0000313" key="15">
    <source>
        <dbReference type="EMBL" id="QVI61264.1"/>
    </source>
</evidence>
<feature type="region of interest" description="Disordered" evidence="12">
    <location>
        <begin position="259"/>
        <end position="306"/>
    </location>
</feature>
<comment type="function">
    <text evidence="11">A helicase/nuclease that prepares dsDNA breaks (DSB) for recombinational DNA repair. Binds to DSBs and unwinds DNA via a highly rapid and processive ATP-dependent bidirectional helicase activity. Unwinds dsDNA until it encounters a Chi (crossover hotspot instigator) sequence from the 3' direction. Cuts ssDNA a few nucleotides 3' to the Chi site. The properties and activities of the enzyme are changed at Chi. The Chi-altered holoenzyme produces a long 3'-ssDNA overhang and facilitates RecA-binding to the ssDNA for homologous DNA recombination and repair. Holoenzyme degrades any linearized DNA that is unable to undergo homologous recombination. In the holoenzyme this subunit has ssDNA-dependent ATPase and 5'-3' helicase activity. When added to pre-assembled RecBC greatly stimulates nuclease activity and augments holoenzyme processivity. Negatively regulates the RecA-loading ability of RecBCD.</text>
</comment>
<evidence type="ECO:0000256" key="7">
    <source>
        <dbReference type="ARBA" id="ARBA00022840"/>
    </source>
</evidence>
<feature type="compositionally biased region" description="Basic and acidic residues" evidence="12">
    <location>
        <begin position="267"/>
        <end position="279"/>
    </location>
</feature>
<dbReference type="InterPro" id="IPR027785">
    <property type="entry name" value="UvrD-like_helicase_C"/>
</dbReference>
<evidence type="ECO:0000259" key="13">
    <source>
        <dbReference type="Pfam" id="PF13538"/>
    </source>
</evidence>
<keyword evidence="1 11" id="KW-0540">Nuclease</keyword>
<keyword evidence="16" id="KW-1185">Reference proteome</keyword>
<organism evidence="15 16">
    <name type="scientific">Cellulomonas wangleii</name>
    <dbReference type="NCBI Taxonomy" id="2816956"/>
    <lineage>
        <taxon>Bacteria</taxon>
        <taxon>Bacillati</taxon>
        <taxon>Actinomycetota</taxon>
        <taxon>Actinomycetes</taxon>
        <taxon>Micrococcales</taxon>
        <taxon>Cellulomonadaceae</taxon>
        <taxon>Cellulomonas</taxon>
    </lineage>
</organism>
<dbReference type="SUPFAM" id="SSF52540">
    <property type="entry name" value="P-loop containing nucleoside triphosphate hydrolases"/>
    <property type="match status" value="2"/>
</dbReference>
<evidence type="ECO:0000256" key="11">
    <source>
        <dbReference type="HAMAP-Rule" id="MF_01487"/>
    </source>
</evidence>
<feature type="region of interest" description="Disordered" evidence="12">
    <location>
        <begin position="403"/>
        <end position="449"/>
    </location>
</feature>
<dbReference type="InterPro" id="IPR049550">
    <property type="entry name" value="RecD_N"/>
</dbReference>
<keyword evidence="7 11" id="KW-0067">ATP-binding</keyword>
<dbReference type="CDD" id="cd17933">
    <property type="entry name" value="DEXSc_RecD-like"/>
    <property type="match status" value="1"/>
</dbReference>
<dbReference type="HAMAP" id="MF_01487">
    <property type="entry name" value="RecD"/>
    <property type="match status" value="1"/>
</dbReference>
<protein>
    <recommendedName>
        <fullName evidence="11">RecBCD enzyme subunit RecD</fullName>
        <ecNumber evidence="11">5.6.2.3</ecNumber>
    </recommendedName>
    <alternativeName>
        <fullName evidence="11">DNA 5'-3' helicase subunit RecD</fullName>
    </alternativeName>
    <alternativeName>
        <fullName evidence="11">Exonuclease V subunit RecD</fullName>
        <shortName evidence="11">ExoV subunit RecD</shortName>
    </alternativeName>
    <alternativeName>
        <fullName evidence="11">Helicase/nuclease RecBCD subunit RecD</fullName>
    </alternativeName>
</protein>
<comment type="catalytic activity">
    <reaction evidence="11">
        <text>ATP + H2O = ADP + phosphate + H(+)</text>
        <dbReference type="Rhea" id="RHEA:13065"/>
        <dbReference type="ChEBI" id="CHEBI:15377"/>
        <dbReference type="ChEBI" id="CHEBI:15378"/>
        <dbReference type="ChEBI" id="CHEBI:30616"/>
        <dbReference type="ChEBI" id="CHEBI:43474"/>
        <dbReference type="ChEBI" id="CHEBI:456216"/>
        <dbReference type="EC" id="5.6.2.3"/>
    </reaction>
</comment>
<evidence type="ECO:0000256" key="4">
    <source>
        <dbReference type="ARBA" id="ARBA00022801"/>
    </source>
</evidence>
<proteinExistence type="inferred from homology"/>
<evidence type="ECO:0000256" key="1">
    <source>
        <dbReference type="ARBA" id="ARBA00022722"/>
    </source>
</evidence>
<evidence type="ECO:0000256" key="6">
    <source>
        <dbReference type="ARBA" id="ARBA00022839"/>
    </source>
</evidence>
<feature type="compositionally biased region" description="Low complexity" evidence="12">
    <location>
        <begin position="280"/>
        <end position="302"/>
    </location>
</feature>